<keyword evidence="7" id="KW-0349">Heme</keyword>
<dbReference type="GO" id="GO:0006099">
    <property type="term" value="P:tricarboxylic acid cycle"/>
    <property type="evidence" value="ECO:0007669"/>
    <property type="project" value="UniProtKB-UniRule"/>
</dbReference>
<dbReference type="Gene3D" id="1.20.1300.10">
    <property type="entry name" value="Fumarate reductase/succinate dehydrogenase, transmembrane subunit"/>
    <property type="match status" value="1"/>
</dbReference>
<protein>
    <recommendedName>
        <fullName evidence="5">Succinate dehydrogenase hydrophobic membrane anchor subunit</fullName>
    </recommendedName>
</protein>
<evidence type="ECO:0000256" key="8">
    <source>
        <dbReference type="SAM" id="Phobius"/>
    </source>
</evidence>
<dbReference type="GO" id="GO:0009055">
    <property type="term" value="F:electron transfer activity"/>
    <property type="evidence" value="ECO:0007669"/>
    <property type="project" value="TreeGrafter"/>
</dbReference>
<feature type="transmembrane region" description="Helical" evidence="8">
    <location>
        <begin position="91"/>
        <end position="112"/>
    </location>
</feature>
<keyword evidence="3 8" id="KW-0812">Transmembrane</keyword>
<evidence type="ECO:0000256" key="3">
    <source>
        <dbReference type="ARBA" id="ARBA00022692"/>
    </source>
</evidence>
<dbReference type="PANTHER" id="PTHR38689">
    <property type="entry name" value="SUCCINATE DEHYDROGENASE HYDROPHOBIC MEMBRANE ANCHOR SUBUNIT"/>
    <property type="match status" value="1"/>
</dbReference>
<dbReference type="Proteomes" id="UP000286482">
    <property type="component" value="Unassembled WGS sequence"/>
</dbReference>
<dbReference type="NCBIfam" id="TIGR02968">
    <property type="entry name" value="succ_dehyd_anc"/>
    <property type="match status" value="1"/>
</dbReference>
<accession>A0A420EFN6</accession>
<evidence type="ECO:0000256" key="5">
    <source>
        <dbReference type="PIRNR" id="PIRNR000169"/>
    </source>
</evidence>
<keyword evidence="5 8" id="KW-0472">Membrane</keyword>
<comment type="caution">
    <text evidence="9">The sequence shown here is derived from an EMBL/GenBank/DDBJ whole genome shotgun (WGS) entry which is preliminary data.</text>
</comment>
<comment type="pathway">
    <text evidence="5">Carbohydrate metabolism; tricarboxylic acid cycle.</text>
</comment>
<dbReference type="RefSeq" id="WP_120353525.1">
    <property type="nucleotide sequence ID" value="NZ_RAQO01000004.1"/>
</dbReference>
<keyword evidence="4 8" id="KW-1133">Transmembrane helix</keyword>
<keyword evidence="7" id="KW-0408">Iron</keyword>
<evidence type="ECO:0000313" key="10">
    <source>
        <dbReference type="Proteomes" id="UP000286482"/>
    </source>
</evidence>
<evidence type="ECO:0000313" key="9">
    <source>
        <dbReference type="EMBL" id="RKF19519.1"/>
    </source>
</evidence>
<dbReference type="GO" id="GO:0017004">
    <property type="term" value="P:cytochrome complex assembly"/>
    <property type="evidence" value="ECO:0007669"/>
    <property type="project" value="TreeGrafter"/>
</dbReference>
<keyword evidence="7" id="KW-0479">Metal-binding</keyword>
<dbReference type="AlphaFoldDB" id="A0A420EFN6"/>
<dbReference type="SUPFAM" id="SSF81343">
    <property type="entry name" value="Fumarate reductase respiratory complex transmembrane subunits"/>
    <property type="match status" value="1"/>
</dbReference>
<evidence type="ECO:0000256" key="1">
    <source>
        <dbReference type="ARBA" id="ARBA00004050"/>
    </source>
</evidence>
<evidence type="ECO:0000256" key="2">
    <source>
        <dbReference type="ARBA" id="ARBA00004141"/>
    </source>
</evidence>
<dbReference type="GO" id="GO:0005886">
    <property type="term" value="C:plasma membrane"/>
    <property type="evidence" value="ECO:0007669"/>
    <property type="project" value="UniProtKB-SubCell"/>
</dbReference>
<keyword evidence="5" id="KW-0249">Electron transport</keyword>
<feature type="transmembrane region" description="Helical" evidence="8">
    <location>
        <begin position="58"/>
        <end position="79"/>
    </location>
</feature>
<evidence type="ECO:0000256" key="4">
    <source>
        <dbReference type="ARBA" id="ARBA00022989"/>
    </source>
</evidence>
<dbReference type="InterPro" id="IPR014312">
    <property type="entry name" value="Succ_DH_anchor"/>
</dbReference>
<dbReference type="GO" id="GO:0020037">
    <property type="term" value="F:heme binding"/>
    <property type="evidence" value="ECO:0007669"/>
    <property type="project" value="InterPro"/>
</dbReference>
<feature type="transmembrane region" description="Helical" evidence="8">
    <location>
        <begin position="17"/>
        <end position="38"/>
    </location>
</feature>
<gene>
    <name evidence="9" type="primary">sdhD</name>
    <name evidence="9" type="ORF">DBZ36_03370</name>
</gene>
<reference evidence="9 10" key="1">
    <citation type="submission" date="2018-09" db="EMBL/GenBank/DDBJ databases">
        <authorList>
            <person name="Wang Z."/>
        </authorList>
    </citation>
    <scope>NUCLEOTIDE SEQUENCE [LARGE SCALE GENOMIC DNA]</scope>
    <source>
        <strain evidence="9 10">ALS 81</strain>
    </source>
</reference>
<feature type="binding site" description="axial binding residue" evidence="7">
    <location>
        <position position="70"/>
    </location>
    <ligand>
        <name>heme</name>
        <dbReference type="ChEBI" id="CHEBI:30413"/>
        <note>ligand shared with second transmembrane subunit</note>
    </ligand>
    <ligandPart>
        <name>Fe</name>
        <dbReference type="ChEBI" id="CHEBI:18248"/>
    </ligandPart>
</feature>
<keyword evidence="5" id="KW-0813">Transport</keyword>
<name>A0A420EFN6_9ALTE</name>
<comment type="function">
    <text evidence="1 5">Membrane-anchoring subunit of succinate dehydrogenase (SDH).</text>
</comment>
<keyword evidence="5" id="KW-0997">Cell inner membrane</keyword>
<dbReference type="GO" id="GO:0046872">
    <property type="term" value="F:metal ion binding"/>
    <property type="evidence" value="ECO:0007669"/>
    <property type="project" value="UniProtKB-KW"/>
</dbReference>
<dbReference type="EMBL" id="RAQO01000004">
    <property type="protein sequence ID" value="RKF19519.1"/>
    <property type="molecule type" value="Genomic_DNA"/>
</dbReference>
<dbReference type="UniPathway" id="UPA00223"/>
<comment type="subcellular location">
    <subcellularLocation>
        <location evidence="5">Cell inner membrane</location>
        <topology evidence="5">Multi-pass membrane protein</topology>
    </subcellularLocation>
    <subcellularLocation>
        <location evidence="2">Membrane</location>
        <topology evidence="2">Multi-pass membrane protein</topology>
    </subcellularLocation>
</comment>
<dbReference type="CDD" id="cd03494">
    <property type="entry name" value="SQR_TypeC_SdhD"/>
    <property type="match status" value="1"/>
</dbReference>
<dbReference type="PANTHER" id="PTHR38689:SF1">
    <property type="entry name" value="SUCCINATE DEHYDROGENASE HYDROPHOBIC MEMBRANE ANCHOR SUBUNIT"/>
    <property type="match status" value="1"/>
</dbReference>
<feature type="binding site" evidence="6">
    <location>
        <position position="82"/>
    </location>
    <ligand>
        <name>a ubiquinone</name>
        <dbReference type="ChEBI" id="CHEBI:16389"/>
    </ligand>
</feature>
<keyword evidence="10" id="KW-1185">Reference proteome</keyword>
<keyword evidence="5" id="KW-0816">Tricarboxylic acid cycle</keyword>
<dbReference type="InterPro" id="IPR034804">
    <property type="entry name" value="SQR/QFR_C/D"/>
</dbReference>
<proteinExistence type="predicted"/>
<dbReference type="PIRSF" id="PIRSF000169">
    <property type="entry name" value="SDH_D"/>
    <property type="match status" value="1"/>
</dbReference>
<dbReference type="OrthoDB" id="5612767at2"/>
<keyword evidence="5" id="KW-1003">Cell membrane</keyword>
<evidence type="ECO:0000256" key="6">
    <source>
        <dbReference type="PIRSR" id="PIRSR000169-1"/>
    </source>
</evidence>
<evidence type="ECO:0000256" key="7">
    <source>
        <dbReference type="PIRSR" id="PIRSR000169-2"/>
    </source>
</evidence>
<comment type="cofactor">
    <cofactor evidence="7">
        <name>heme</name>
        <dbReference type="ChEBI" id="CHEBI:30413"/>
    </cofactor>
    <text evidence="7">The heme is bound between the two transmembrane subunits.</text>
</comment>
<sequence length="114" mass="12810">MVNNVSTFGRSGVHDYLLVRASAIILALYTFYVLGFIAFNEITYLSWSGFYSYLPTQIFSLLALLALLVHAWIGLWQVLTDYVKPTGLRLGLQYLLNIVAFVYVAAGILIIWGL</sequence>
<organism evidence="9 10">
    <name type="scientific">Alginatibacterium sediminis</name>
    <dbReference type="NCBI Taxonomy" id="2164068"/>
    <lineage>
        <taxon>Bacteria</taxon>
        <taxon>Pseudomonadati</taxon>
        <taxon>Pseudomonadota</taxon>
        <taxon>Gammaproteobacteria</taxon>
        <taxon>Alteromonadales</taxon>
        <taxon>Alteromonadaceae</taxon>
        <taxon>Alginatibacterium</taxon>
    </lineage>
</organism>